<sequence length="374" mass="40242">MNGTEHPIMHGRIWKLRQRVLGPDHADTLYSLAACAASFAHCEDREDRGGKDLKALMWRLGVDHTDTRSAATDLAVMVSNFQNSLAAERDRRGPVECRIPRQWPEWWQLHPEHSATLKEMTNEGIDLGEWMQHEGGRTATQAGAATFLGTHGQKVSLTKLFDFVTAQACLEGGCPGGAYAVDLRGCAGAQSPMMEDPDQGGASAVALEQVQRLVASALVPQLKQHQGGVGGDKPAEWQTINDWLHRHTSCPILLVLEHAEDALSSKPLATGLQQLLPSLKRLGVRLLLTCRCTPDMSLLGLPDVPPLELDSLSPEPAVRLLTSLAGEGSLSQDQAESLSTACGRNALALTIIAGFISSSLDPLVAVDDAPWVPA</sequence>
<evidence type="ECO:0000313" key="2">
    <source>
        <dbReference type="Proteomes" id="UP001489004"/>
    </source>
</evidence>
<proteinExistence type="predicted"/>
<accession>A0AAW1PCU8</accession>
<comment type="caution">
    <text evidence="1">The sequence shown here is derived from an EMBL/GenBank/DDBJ whole genome shotgun (WGS) entry which is preliminary data.</text>
</comment>
<dbReference type="EMBL" id="JALJOR010000012">
    <property type="protein sequence ID" value="KAK9807549.1"/>
    <property type="molecule type" value="Genomic_DNA"/>
</dbReference>
<keyword evidence="2" id="KW-1185">Reference proteome</keyword>
<organism evidence="1 2">
    <name type="scientific">[Myrmecia] bisecta</name>
    <dbReference type="NCBI Taxonomy" id="41462"/>
    <lineage>
        <taxon>Eukaryota</taxon>
        <taxon>Viridiplantae</taxon>
        <taxon>Chlorophyta</taxon>
        <taxon>core chlorophytes</taxon>
        <taxon>Trebouxiophyceae</taxon>
        <taxon>Trebouxiales</taxon>
        <taxon>Trebouxiaceae</taxon>
        <taxon>Myrmecia</taxon>
    </lineage>
</organism>
<reference evidence="1 2" key="1">
    <citation type="journal article" date="2024" name="Nat. Commun.">
        <title>Phylogenomics reveals the evolutionary origins of lichenization in chlorophyte algae.</title>
        <authorList>
            <person name="Puginier C."/>
            <person name="Libourel C."/>
            <person name="Otte J."/>
            <person name="Skaloud P."/>
            <person name="Haon M."/>
            <person name="Grisel S."/>
            <person name="Petersen M."/>
            <person name="Berrin J.G."/>
            <person name="Delaux P.M."/>
            <person name="Dal Grande F."/>
            <person name="Keller J."/>
        </authorList>
    </citation>
    <scope>NUCLEOTIDE SEQUENCE [LARGE SCALE GENOMIC DNA]</scope>
    <source>
        <strain evidence="1 2">SAG 2043</strain>
    </source>
</reference>
<evidence type="ECO:0000313" key="1">
    <source>
        <dbReference type="EMBL" id="KAK9807549.1"/>
    </source>
</evidence>
<name>A0AAW1PCU8_9CHLO</name>
<dbReference type="AlphaFoldDB" id="A0AAW1PCU8"/>
<gene>
    <name evidence="1" type="ORF">WJX72_002254</name>
</gene>
<dbReference type="Proteomes" id="UP001489004">
    <property type="component" value="Unassembled WGS sequence"/>
</dbReference>
<protein>
    <submittedName>
        <fullName evidence="1">Uncharacterized protein</fullName>
    </submittedName>
</protein>